<organism evidence="3 4">
    <name type="scientific">Klebsiella phage Matisse</name>
    <dbReference type="NCBI Taxonomy" id="1675607"/>
    <lineage>
        <taxon>Viruses</taxon>
        <taxon>Duplodnaviria</taxon>
        <taxon>Heunggongvirae</taxon>
        <taxon>Uroviricota</taxon>
        <taxon>Caudoviricetes</taxon>
        <taxon>Pantevenvirales</taxon>
        <taxon>Straboviridae</taxon>
        <taxon>Slopekvirus</taxon>
        <taxon>Slopekvirus matisse</taxon>
    </lineage>
</organism>
<dbReference type="PROSITE" id="PS50076">
    <property type="entry name" value="DNAJ_2"/>
    <property type="match status" value="1"/>
</dbReference>
<evidence type="ECO:0000259" key="2">
    <source>
        <dbReference type="PROSITE" id="PS50076"/>
    </source>
</evidence>
<feature type="region of interest" description="Disordered" evidence="1">
    <location>
        <begin position="478"/>
        <end position="516"/>
    </location>
</feature>
<dbReference type="CDD" id="cd06257">
    <property type="entry name" value="DnaJ"/>
    <property type="match status" value="1"/>
</dbReference>
<dbReference type="SMR" id="A0A0K1LQ86"/>
<name>A0A0K1LQ86_9CAUD</name>
<dbReference type="Gene3D" id="1.10.287.110">
    <property type="entry name" value="DnaJ domain"/>
    <property type="match status" value="1"/>
</dbReference>
<feature type="compositionally biased region" description="Basic and acidic residues" evidence="1">
    <location>
        <begin position="484"/>
        <end position="499"/>
    </location>
</feature>
<evidence type="ECO:0000313" key="4">
    <source>
        <dbReference type="Proteomes" id="UP000203408"/>
    </source>
</evidence>
<accession>A0A0K1LQ86</accession>
<feature type="domain" description="J" evidence="2">
    <location>
        <begin position="11"/>
        <end position="83"/>
    </location>
</feature>
<dbReference type="EMBL" id="KT001918">
    <property type="protein sequence ID" value="AKU44363.1"/>
    <property type="molecule type" value="Genomic_DNA"/>
</dbReference>
<dbReference type="RefSeq" id="YP_009194303.1">
    <property type="nucleotide sequence ID" value="NC_028750.1"/>
</dbReference>
<proteinExistence type="predicted"/>
<dbReference type="SUPFAM" id="SSF46565">
    <property type="entry name" value="Chaperone J-domain"/>
    <property type="match status" value="1"/>
</dbReference>
<dbReference type="Proteomes" id="UP000203408">
    <property type="component" value="Segment"/>
</dbReference>
<dbReference type="GeneID" id="26613241"/>
<protein>
    <recommendedName>
        <fullName evidence="2">J domain-containing protein</fullName>
    </recommendedName>
</protein>
<evidence type="ECO:0000313" key="3">
    <source>
        <dbReference type="EMBL" id="AKU44363.1"/>
    </source>
</evidence>
<sequence>MITESKMTYQEALKVLGATGSETSAEMSRLFKRASLRNHPDRGGSNELMQKINQAYDVVTKTGPSGARSETAGDVRARYARQKKEWEEKVDAYFVVAKNYFSTKFNAQEFAEYFTKYTGLPTTFKQEVTKGSHGVYASFRFTSGDAYFDFGFNCTPPNGQGLAAPDSSALGNVSVSTFVLVGTKKHKMASRDYQWGKNPDKITPESLFPSKKLESIFSPVQKNIKYKRADYLASFRKLLGADISGNDIFVEVGTLKVRFYRHVMMRKGAYVFSAVYDPAVSKYRPAAQLRGTMLEDEDGACLDMIVDTFKELQKLKPSVQGVVNAIDKMNAEFAAGHRSASFVKRVAAQEAAPKPEEKPKRTVNRIGKEEYFAALKDIGARVMPTSGYVEFDNGAGVTINFKRIVVNRKAYYSFSSFDFMYSGQKHIEWLKGIDIAEDTKGASISLLTDTLKSLRGISDWNTVKSALDQMNSNFKAGKFSAPHVKKEAEQKAPKQKDEIGAQPTKPQAAKKDTPEVEKSQAVHAAREKANMNNTIRKMMTMLVKAQRKDTPEDIKKEVDAAIQLWRLTY</sequence>
<gene>
    <name evidence="3" type="ORF">CPT_Matisse59</name>
</gene>
<dbReference type="SMART" id="SM00271">
    <property type="entry name" value="DnaJ"/>
    <property type="match status" value="1"/>
</dbReference>
<dbReference type="InterPro" id="IPR036869">
    <property type="entry name" value="J_dom_sf"/>
</dbReference>
<dbReference type="KEGG" id="vg:26613241"/>
<reference evidence="3 4" key="1">
    <citation type="journal article" date="2015" name="Genome Announc.">
        <title>Complete Genome Sequence of Carbapenemase-Producing Klebsiella pneumoniae Myophage Matisse.</title>
        <authorList>
            <person name="Provasek V.E."/>
            <person name="Lessor L.E."/>
            <person name="Cahill J.L."/>
            <person name="Rasche E.S."/>
            <person name="Kuty Everett G.F."/>
        </authorList>
    </citation>
    <scope>NUCLEOTIDE SEQUENCE [LARGE SCALE GENOMIC DNA]</scope>
</reference>
<evidence type="ECO:0000256" key="1">
    <source>
        <dbReference type="SAM" id="MobiDB-lite"/>
    </source>
</evidence>
<dbReference type="InterPro" id="IPR001623">
    <property type="entry name" value="DnaJ_domain"/>
</dbReference>
<keyword evidence="4" id="KW-1185">Reference proteome</keyword>